<keyword evidence="9" id="KW-1185">Reference proteome</keyword>
<dbReference type="InterPro" id="IPR042097">
    <property type="entry name" value="Aminopeptidase_N-like_N_sf"/>
</dbReference>
<dbReference type="PANTHER" id="PTHR11339">
    <property type="entry name" value="EXTRACELLULAR MATRIX GLYCOPROTEIN RELATED"/>
    <property type="match status" value="1"/>
</dbReference>
<dbReference type="Pfam" id="PF23244">
    <property type="entry name" value="VWF"/>
    <property type="match status" value="1"/>
</dbReference>
<dbReference type="OrthoDB" id="160294at2759"/>
<dbReference type="GO" id="GO:0007155">
    <property type="term" value="P:cell adhesion"/>
    <property type="evidence" value="ECO:0007669"/>
    <property type="project" value="UniProtKB-KW"/>
</dbReference>
<dbReference type="InterPro" id="IPR002919">
    <property type="entry name" value="TIL_dom"/>
</dbReference>
<evidence type="ECO:0000259" key="7">
    <source>
        <dbReference type="PROSITE" id="PS51233"/>
    </source>
</evidence>
<dbReference type="InterPro" id="IPR014853">
    <property type="entry name" value="VWF/SSPO/ZAN-like_Cys-rich_dom"/>
</dbReference>
<evidence type="ECO:0000256" key="5">
    <source>
        <dbReference type="PROSITE-ProRule" id="PRU00124"/>
    </source>
</evidence>
<feature type="domain" description="VWFD" evidence="7">
    <location>
        <begin position="1479"/>
        <end position="1646"/>
    </location>
</feature>
<dbReference type="SMART" id="SM00832">
    <property type="entry name" value="C8"/>
    <property type="match status" value="3"/>
</dbReference>
<keyword evidence="6" id="KW-0812">Transmembrane</keyword>
<dbReference type="Pfam" id="PF00057">
    <property type="entry name" value="Ldl_recept_a"/>
    <property type="match status" value="3"/>
</dbReference>
<dbReference type="STRING" id="10195.A0A3M7SL94"/>
<dbReference type="PROSITE" id="PS01209">
    <property type="entry name" value="LDLRA_1"/>
    <property type="match status" value="1"/>
</dbReference>
<dbReference type="Gene3D" id="1.25.50.20">
    <property type="match status" value="1"/>
</dbReference>
<dbReference type="SUPFAM" id="SSF57567">
    <property type="entry name" value="Serine protease inhibitors"/>
    <property type="match status" value="4"/>
</dbReference>
<keyword evidence="2" id="KW-0130">Cell adhesion</keyword>
<name>A0A3M7SL94_BRAPC</name>
<evidence type="ECO:0000256" key="3">
    <source>
        <dbReference type="ARBA" id="ARBA00023157"/>
    </source>
</evidence>
<sequence>MKSFSKNNTSDVSNRMNTNCANFVSQHQTIDNSNKFSGSNNYESVDYFNHVNPKFKFDPTVVRQQPQFSFRPDQPITSYDSNTADIYSYRELNEIYNENDESKPIAEKVPVNQNSVKASANLNLTYIEVKPMNIIEEDKNNIYNASSSVYSVKYLIDINDLKTHLASTNSQATMDTIKTKNSQSNLIKSSTNDELRDEKTINNFNKHVTKKIHINSNPFFCCKIFSLFSCCFQFFCGMCFKPCCSTAGFLGVVGMLIGLMTGGALMGLSGIITLPYEITKNICNTTQDNNYYYYQNNHTFYVEKNNSIDSNINFTKFCSEFYIRPNFAIIDNFKKNKTIEKKKEFFTLELKSNLSKKFDEITKNKNSISKLIPLSYEVVLQPKINSNENAPSIKQKTKSLNLNLIMKIKVSIKLICNYTTDFIFVHSKEFSTIDLSLEHNNKPHIEIKRWNHDSNTNILEIELTDKCSLQSIYTLNIFVSYKNYGNSLKFVENSKIFFISNFNEQFDSAFPIVVPYFYHTKRQQIQIYFSGPASFSVSLEKPVSSSQLIFNTGRNKRELKDGIEYTSYDQSPFFSAQTLGFILGDFACKESYDLEKFNLNFRICSTKSSDLYSETFDLLSNNVKHLVQFYHNYTKQPYAVNKIDLIVVPLTEIDLIEINHVGILYLPALFIDSKLYSNDYLTKLKRKLSLVNILSKQLAKHWFYESMDFHCMKKKLEENEISKETLSLMKLCTNGSCSINETNMILDKYFELNEKCFLFRGVMNWISYLAFKSINPDFFDLVNLEWSLIKHIDETYFLTNKNLKHIYQYYDFPRLVDGNTFLKIKTELRSLISAKTLHTILGNERFQSVINEWSNMVKQISIGDSFKYHEKLNNLRNNEIYILRVFEKYFGQYNLIPIGYFSLKSILRSWNTIDNDLVIKVERNYNKKDALVQIESSNILKFYYPFNWFKGTLKSVSSFDLYEVDSYNNLNQLANLVWINDSSTLIKYMPGADKWIVGNYMKTFSFFRINYDTQNWIMLTQQLLFDFKSFNINERIQIVDDVFYLINNQFLSIRYGLDILDYLKRENRFLPWKFAIDQIKKIFSYIEDDSQVYSKFREFIINLVKPLYERLQWGENIMDSLDEKFIRVQVVDLMCSLDYEDCVQNSVKQLTDMIKINVNNIPLYLRKSVYCTAIRHTGINEWFYLWKMYLIQRQEDNFSLKDSFLYSLSCSSQNWILNLFLRRLVYENSILLEDLPVAVSYISQNPVGKYVTWNHISQNYQNFYNKIGNDPELFVKILQVSTSEFKFKYEIKQIYDFIEEIGLKNYSIYYEDSNDRIYNDENNLFTNIENRMSHFTKWKQANVKELDDWLTMANVSIITKLFVCLMAIHYTLCQDSHFCDMKQKKNAECPEELDILYEYSKNDSEWKIDFEQFRLEKISHTTDLIREITNRKLSGKLCPYTRIHKQCCEGYSGADCKIANSAVPIPMKNLTRPAYLPFSTCLLWGKDHYRTFDGSFFQLSGNCDYKLSGASSWQVNVKTEGCQNYNTCKKTLLMSFGSIKINADGGKISIDQEILGDEENYVKDALTIERKEEFVHLRFSDGVRLKWTTDSLTIFLTVDDQYVNKVSGLCGDYNDEKENDFLLPTGEYTKEASIFANSWRLDSSCSEVPPITYPCNTPELKIEAKEACKLIIDPNDAFNLCDKVLNGSKYFEECEKDFCVAKRSSDPKSVEIAVCNAFALFGSQCSDHFISVEWRTASRCPKQCPGRKVYSECGTSCPKTCQNRNIDLSGVQCIQACSPGCVCPAGLYIDAGQNNTCVESQECTCFYRGNYYRPNEKVTIDCNECICQSGLWSCTKRKCPRTCSLYGLGHFKTFDGKNYDFRGSCEYTLLEQINTTLDPNLLITYKSVNALNKENPIELNIHAMKTIVSFRQNLIYVNSQLVSSLPFVNPDVFVKKTSEFFYSIQGKGFWVLFDGIRVYITVDPLYLENIRGLCGTYNFKSSDDFMPPNGFIESDITSFVDSYKLDGSCQTPKQMVPCDTYPSAVSDANSMCDVLKSALFKPCESLVDVATYIEACKFDICSDENSNHRDMYRCRAVAAYAHECASKGVVIDWLENDDLRELKAACYNSKYGKCYGGSQYSECTKLANSTCKELFIRDKFVGQNEFCVAGCSCPDGQFLDKINGQYTCVVKESCSCYDFVQNKYYQPGEKIKRACSTCTCSNGSWSCDNTDCRDIIKCPQNQVFSNKASSCPKTCANKDHYRDCNIEIEGCICPNGTIPDFNNVCVPEIRCSCHHGGKNYNHMETIRMGCNTCECRGGHWTCSTEKCDGVCIAAGDPHYSTYDGFRFSYQGNCKYILTQTSDQSFRVIAENIPCGTTGVTCTKNIFIQYNEISISLMRGRNIEVNGIEIVDLDEGARVFGSVRIMTAGLYHIINSTDFMIKWDEATRLYIVIHSHWKNKMQGICGNFDMDSSNDMQTTSGILGTLEEFVDSWKVEKSCPLRPSPIIDESDPCSGHLHRKEWAIKECSLVNTPGAENPFSPCLEKLDPADIQKSHIECLFDACSCDKGGDCECLCSSLASFSELCLKVGVAVKWRTQHRCPIQCEYGKEYLPCGPLCQQTCMDLSTGNNPQCPDAGCVEGCFCPEGYVIDYNGKCVLPTNCDCYANANRYPPGSQIAKDCEICVCINGTFKCDEKILDCKTECNNETEFSCKVDKTCIPLEWLCDKTADCSDSSDEADCKCELNNSTFVCDNGQCINSINVCDGIVNCRDQSDEKDCFNPICEEFLCQNKKCIPQKWVCDGYIDCGIQDESDEMNCNNTNICEDEVREFYCESKNPKCHPIAELCDGHDDCGDGSDEKNCTCICKNGFTCKNKCECIDPKKVCDSVRDCSDGTDEINCGCQEDEYRCIGGKCINSTKLCDGIED</sequence>
<keyword evidence="6" id="KW-0472">Membrane</keyword>
<keyword evidence="6" id="KW-1133">Transmembrane helix</keyword>
<dbReference type="PANTHER" id="PTHR11339:SF386">
    <property type="entry name" value="HEMOLECTIN, ISOFORM A"/>
    <property type="match status" value="1"/>
</dbReference>
<dbReference type="Gene3D" id="2.10.25.10">
    <property type="entry name" value="Laminin"/>
    <property type="match status" value="4"/>
</dbReference>
<feature type="disulfide bond" evidence="5">
    <location>
        <begin position="2741"/>
        <end position="2756"/>
    </location>
</feature>
<dbReference type="PROSITE" id="PS51233">
    <property type="entry name" value="VWFD"/>
    <property type="match status" value="3"/>
</dbReference>
<proteinExistence type="predicted"/>
<dbReference type="CDD" id="cd19941">
    <property type="entry name" value="TIL"/>
    <property type="match status" value="4"/>
</dbReference>
<accession>A0A3M7SL94</accession>
<dbReference type="SMART" id="SM00192">
    <property type="entry name" value="LDLa"/>
    <property type="match status" value="5"/>
</dbReference>
<dbReference type="Pfam" id="PF11838">
    <property type="entry name" value="ERAP1_C"/>
    <property type="match status" value="1"/>
</dbReference>
<gene>
    <name evidence="8" type="ORF">BpHYR1_045060</name>
</gene>
<dbReference type="Proteomes" id="UP000276133">
    <property type="component" value="Unassembled WGS sequence"/>
</dbReference>
<feature type="disulfide bond" evidence="5">
    <location>
        <begin position="2766"/>
        <end position="2784"/>
    </location>
</feature>
<dbReference type="GO" id="GO:0031012">
    <property type="term" value="C:extracellular matrix"/>
    <property type="evidence" value="ECO:0007669"/>
    <property type="project" value="TreeGrafter"/>
</dbReference>
<dbReference type="InterPro" id="IPR036084">
    <property type="entry name" value="Ser_inhib-like_sf"/>
</dbReference>
<dbReference type="Pfam" id="PF01826">
    <property type="entry name" value="TIL"/>
    <property type="match status" value="2"/>
</dbReference>
<dbReference type="Pfam" id="PF00094">
    <property type="entry name" value="VWD"/>
    <property type="match status" value="3"/>
</dbReference>
<dbReference type="Gene3D" id="4.10.400.10">
    <property type="entry name" value="Low-density Lipoprotein Receptor"/>
    <property type="match status" value="5"/>
</dbReference>
<dbReference type="Pfam" id="PF08742">
    <property type="entry name" value="C8"/>
    <property type="match status" value="3"/>
</dbReference>
<dbReference type="SMART" id="SM00215">
    <property type="entry name" value="VWC_out"/>
    <property type="match status" value="3"/>
</dbReference>
<evidence type="ECO:0000256" key="4">
    <source>
        <dbReference type="ARBA" id="ARBA00023180"/>
    </source>
</evidence>
<dbReference type="GO" id="GO:0005615">
    <property type="term" value="C:extracellular space"/>
    <property type="evidence" value="ECO:0007669"/>
    <property type="project" value="TreeGrafter"/>
</dbReference>
<comment type="caution">
    <text evidence="5">Lacks conserved residue(s) required for the propagation of feature annotation.</text>
</comment>
<dbReference type="SMART" id="SM00214">
    <property type="entry name" value="VWC"/>
    <property type="match status" value="2"/>
</dbReference>
<feature type="non-terminal residue" evidence="8">
    <location>
        <position position="2903"/>
    </location>
</feature>
<dbReference type="InterPro" id="IPR050780">
    <property type="entry name" value="Mucin_vWF_Thrombospondin_sf"/>
</dbReference>
<dbReference type="InterPro" id="IPR002172">
    <property type="entry name" value="LDrepeatLR_classA_rpt"/>
</dbReference>
<dbReference type="SUPFAM" id="SSF57603">
    <property type="entry name" value="FnI-like domain"/>
    <property type="match status" value="1"/>
</dbReference>
<feature type="domain" description="VWFD" evidence="7">
    <location>
        <begin position="2309"/>
        <end position="2479"/>
    </location>
</feature>
<dbReference type="InterPro" id="IPR036055">
    <property type="entry name" value="LDL_receptor-like_sf"/>
</dbReference>
<dbReference type="InterPro" id="IPR023415">
    <property type="entry name" value="LDLR_class-A_CS"/>
</dbReference>
<keyword evidence="3 5" id="KW-1015">Disulfide bond</keyword>
<evidence type="ECO:0000256" key="1">
    <source>
        <dbReference type="ARBA" id="ARBA00022737"/>
    </source>
</evidence>
<dbReference type="SMART" id="SM00216">
    <property type="entry name" value="VWD"/>
    <property type="match status" value="3"/>
</dbReference>
<organism evidence="8 9">
    <name type="scientific">Brachionus plicatilis</name>
    <name type="common">Marine rotifer</name>
    <name type="synonym">Brachionus muelleri</name>
    <dbReference type="NCBI Taxonomy" id="10195"/>
    <lineage>
        <taxon>Eukaryota</taxon>
        <taxon>Metazoa</taxon>
        <taxon>Spiralia</taxon>
        <taxon>Gnathifera</taxon>
        <taxon>Rotifera</taxon>
        <taxon>Eurotatoria</taxon>
        <taxon>Monogononta</taxon>
        <taxon>Pseudotrocha</taxon>
        <taxon>Ploima</taxon>
        <taxon>Brachionidae</taxon>
        <taxon>Brachionus</taxon>
    </lineage>
</organism>
<dbReference type="EMBL" id="REGN01001180">
    <property type="protein sequence ID" value="RNA36465.1"/>
    <property type="molecule type" value="Genomic_DNA"/>
</dbReference>
<dbReference type="PROSITE" id="PS50068">
    <property type="entry name" value="LDLRA_2"/>
    <property type="match status" value="5"/>
</dbReference>
<reference evidence="8 9" key="1">
    <citation type="journal article" date="2018" name="Sci. Rep.">
        <title>Genomic signatures of local adaptation to the degree of environmental predictability in rotifers.</title>
        <authorList>
            <person name="Franch-Gras L."/>
            <person name="Hahn C."/>
            <person name="Garcia-Roger E.M."/>
            <person name="Carmona M.J."/>
            <person name="Serra M."/>
            <person name="Gomez A."/>
        </authorList>
    </citation>
    <scope>NUCLEOTIDE SEQUENCE [LARGE SCALE GENOMIC DNA]</scope>
    <source>
        <strain evidence="8">HYR1</strain>
    </source>
</reference>
<dbReference type="Gene3D" id="2.60.40.1730">
    <property type="entry name" value="tricorn interacting facor f3 domain"/>
    <property type="match status" value="1"/>
</dbReference>
<dbReference type="PRINTS" id="PR00261">
    <property type="entry name" value="LDLRECEPTOR"/>
</dbReference>
<dbReference type="SUPFAM" id="SSF57424">
    <property type="entry name" value="LDL receptor-like module"/>
    <property type="match status" value="5"/>
</dbReference>
<feature type="disulfide bond" evidence="5">
    <location>
        <begin position="2703"/>
        <end position="2718"/>
    </location>
</feature>
<evidence type="ECO:0000313" key="9">
    <source>
        <dbReference type="Proteomes" id="UP000276133"/>
    </source>
</evidence>
<dbReference type="CDD" id="cd00112">
    <property type="entry name" value="LDLa"/>
    <property type="match status" value="6"/>
</dbReference>
<evidence type="ECO:0000256" key="2">
    <source>
        <dbReference type="ARBA" id="ARBA00022889"/>
    </source>
</evidence>
<feature type="transmembrane region" description="Helical" evidence="6">
    <location>
        <begin position="247"/>
        <end position="276"/>
    </location>
</feature>
<dbReference type="InterPro" id="IPR024571">
    <property type="entry name" value="ERAP1-like_C_dom"/>
</dbReference>
<evidence type="ECO:0000256" key="6">
    <source>
        <dbReference type="SAM" id="Phobius"/>
    </source>
</evidence>
<keyword evidence="1" id="KW-0677">Repeat</keyword>
<evidence type="ECO:0000313" key="8">
    <source>
        <dbReference type="EMBL" id="RNA36465.1"/>
    </source>
</evidence>
<feature type="disulfide bond" evidence="5">
    <location>
        <begin position="2862"/>
        <end position="2877"/>
    </location>
</feature>
<feature type="disulfide bond" evidence="5">
    <location>
        <begin position="2824"/>
        <end position="2839"/>
    </location>
</feature>
<feature type="disulfide bond" evidence="5">
    <location>
        <begin position="2729"/>
        <end position="2747"/>
    </location>
</feature>
<comment type="caution">
    <text evidence="8">The sequence shown here is derived from an EMBL/GenBank/DDBJ whole genome shotgun (WGS) entry which is preliminary data.</text>
</comment>
<feature type="domain" description="VWFD" evidence="7">
    <location>
        <begin position="1841"/>
        <end position="2010"/>
    </location>
</feature>
<protein>
    <submittedName>
        <fullName evidence="8">SCO-spondin</fullName>
    </submittedName>
</protein>
<keyword evidence="4" id="KW-0325">Glycoprotein</keyword>
<dbReference type="InterPro" id="IPR001846">
    <property type="entry name" value="VWF_type-D"/>
</dbReference>
<dbReference type="InterPro" id="IPR001007">
    <property type="entry name" value="VWF_dom"/>
</dbReference>